<reference evidence="1 2" key="1">
    <citation type="submission" date="2018-04" db="EMBL/GenBank/DDBJ databases">
        <authorList>
            <person name="Hagen T."/>
        </authorList>
    </citation>
    <scope>NUCLEOTIDE SEQUENCE [LARGE SCALE GENOMIC DNA]</scope>
    <source>
        <strain evidence="1 2">TPD7009</strain>
    </source>
</reference>
<evidence type="ECO:0000313" key="2">
    <source>
        <dbReference type="Proteomes" id="UP000244335"/>
    </source>
</evidence>
<dbReference type="Proteomes" id="UP000244335">
    <property type="component" value="Unassembled WGS sequence"/>
</dbReference>
<dbReference type="EMBL" id="QDFR01000001">
    <property type="protein sequence ID" value="PVE56318.1"/>
    <property type="molecule type" value="Genomic_DNA"/>
</dbReference>
<dbReference type="AlphaFoldDB" id="A0AA92HAJ7"/>
<gene>
    <name evidence="1" type="ORF">DC430_00465</name>
</gene>
<organism evidence="1 2">
    <name type="scientific">Rhizobium rhizogenes</name>
    <name type="common">Agrobacterium rhizogenes</name>
    <dbReference type="NCBI Taxonomy" id="359"/>
    <lineage>
        <taxon>Bacteria</taxon>
        <taxon>Pseudomonadati</taxon>
        <taxon>Pseudomonadota</taxon>
        <taxon>Alphaproteobacteria</taxon>
        <taxon>Hyphomicrobiales</taxon>
        <taxon>Rhizobiaceae</taxon>
        <taxon>Rhizobium/Agrobacterium group</taxon>
        <taxon>Rhizobium</taxon>
    </lineage>
</organism>
<protein>
    <recommendedName>
        <fullName evidence="3">ASCH domain-containing protein</fullName>
    </recommendedName>
</protein>
<evidence type="ECO:0008006" key="3">
    <source>
        <dbReference type="Google" id="ProtNLM"/>
    </source>
</evidence>
<name>A0AA92HAJ7_RHIRH</name>
<sequence length="148" mass="16614">MVAYGFKSFFSGQIESGHKRQTVRSERSRHARPGERIQLYSGLRTKYCRKIIADPVCTEVRSVEIVISDLIDELIATIVIDGVHLRRDDVEAFARADGFAPEHLGNSFPAKLYGRTARETMGRFWMDTHPGKSKFTGVLISWQPGAGS</sequence>
<proteinExistence type="predicted"/>
<evidence type="ECO:0000313" key="1">
    <source>
        <dbReference type="EMBL" id="PVE56318.1"/>
    </source>
</evidence>
<dbReference type="RefSeq" id="WP_116493683.1">
    <property type="nucleotide sequence ID" value="NZ_QDFR01000001.1"/>
</dbReference>
<accession>A0AA92HAJ7</accession>
<comment type="caution">
    <text evidence="1">The sequence shown here is derived from an EMBL/GenBank/DDBJ whole genome shotgun (WGS) entry which is preliminary data.</text>
</comment>